<evidence type="ECO:0000313" key="2">
    <source>
        <dbReference type="Proteomes" id="UP000199800"/>
    </source>
</evidence>
<accession>A0A1I0DE01</accession>
<dbReference type="STRING" id="29364.SAMN04487772_11428"/>
<gene>
    <name evidence="1" type="ORF">SAMN04487772_11428</name>
</gene>
<dbReference type="Proteomes" id="UP000199800">
    <property type="component" value="Unassembled WGS sequence"/>
</dbReference>
<evidence type="ECO:0008006" key="3">
    <source>
        <dbReference type="Google" id="ProtNLM"/>
    </source>
</evidence>
<dbReference type="AlphaFoldDB" id="A0A1I0DE01"/>
<name>A0A1I0DE01_9FIRM</name>
<reference evidence="1 2" key="1">
    <citation type="submission" date="2016-10" db="EMBL/GenBank/DDBJ databases">
        <authorList>
            <person name="de Groot N.N."/>
        </authorList>
    </citation>
    <scope>NUCLEOTIDE SEQUENCE [LARGE SCALE GENOMIC DNA]</scope>
    <source>
        <strain evidence="1 2">DSM 1801</strain>
    </source>
</reference>
<dbReference type="EMBL" id="FOHN01000014">
    <property type="protein sequence ID" value="SET30587.1"/>
    <property type="molecule type" value="Genomic_DNA"/>
</dbReference>
<sequence>MNKKGIGILLAMVLLVIAGVVFGYVQHKDKEIQFSSTEYAYNPESNFYLAKDGLYYVQDEIAQYYDMESKRKIKLGSNDGDAYYKQPVGILFYNNTFYCISADFDAAKNGIPKNTLYQCDCDGNNRKKLYEFPTGGVESMYVYNGKLYYTFFNDILKNEDHEEEWNGSLKSINSLRVFDLKTKKEKILYEYRQTGEQRNGSLQICPSDNRDKIYCLYRYYDGDQEDRDAEDYLPKFFRSEFLCYDLKSKKMEKCFTQLDKSSFVAKGCIYHDYLYCTRIDYTTKEDDMILERYPADGGKKEELIKYGEHGYAALFENIFFIYNDTSNVLYDVKQDMCYRKTSKDMLRVSAFSSDGKMVALDDGDYSDLKKGDTYTKSRFVPKVITMDEFLTAFEPFEGGNFQGVQYTPVKN</sequence>
<dbReference type="SUPFAM" id="SSF50965">
    <property type="entry name" value="Galactose oxidase, central domain"/>
    <property type="match status" value="1"/>
</dbReference>
<dbReference type="InterPro" id="IPR011043">
    <property type="entry name" value="Gal_Oxase/kelch_b-propeller"/>
</dbReference>
<protein>
    <recommendedName>
        <fullName evidence="3">DUF5050 domain-containing protein</fullName>
    </recommendedName>
</protein>
<organism evidence="1 2">
    <name type="scientific">[Clostridium] polysaccharolyticum</name>
    <dbReference type="NCBI Taxonomy" id="29364"/>
    <lineage>
        <taxon>Bacteria</taxon>
        <taxon>Bacillati</taxon>
        <taxon>Bacillota</taxon>
        <taxon>Clostridia</taxon>
        <taxon>Lachnospirales</taxon>
        <taxon>Lachnospiraceae</taxon>
    </lineage>
</organism>
<evidence type="ECO:0000313" key="1">
    <source>
        <dbReference type="EMBL" id="SET30587.1"/>
    </source>
</evidence>
<keyword evidence="2" id="KW-1185">Reference proteome</keyword>
<dbReference type="RefSeq" id="WP_092478098.1">
    <property type="nucleotide sequence ID" value="NZ_FOHN01000014.1"/>
</dbReference>
<dbReference type="OrthoDB" id="1651522at2"/>
<proteinExistence type="predicted"/>